<dbReference type="RefSeq" id="WP_345055630.1">
    <property type="nucleotide sequence ID" value="NZ_BAABDK010000021.1"/>
</dbReference>
<reference evidence="3" key="1">
    <citation type="journal article" date="2019" name="Int. J. Syst. Evol. Microbiol.">
        <title>The Global Catalogue of Microorganisms (GCM) 10K type strain sequencing project: providing services to taxonomists for standard genome sequencing and annotation.</title>
        <authorList>
            <consortium name="The Broad Institute Genomics Platform"/>
            <consortium name="The Broad Institute Genome Sequencing Center for Infectious Disease"/>
            <person name="Wu L."/>
            <person name="Ma J."/>
        </authorList>
    </citation>
    <scope>NUCLEOTIDE SEQUENCE [LARGE SCALE GENOMIC DNA]</scope>
    <source>
        <strain evidence="3">JCM 17225</strain>
    </source>
</reference>
<dbReference type="InterPro" id="IPR025877">
    <property type="entry name" value="MobA-like_NTP_Trfase"/>
</dbReference>
<protein>
    <submittedName>
        <fullName evidence="2">Nucleotidyltransferase family protein</fullName>
    </submittedName>
</protein>
<dbReference type="Gene3D" id="3.90.550.10">
    <property type="entry name" value="Spore Coat Polysaccharide Biosynthesis Protein SpsA, Chain A"/>
    <property type="match status" value="1"/>
</dbReference>
<name>A0ABP7UCK5_9BACT</name>
<evidence type="ECO:0000313" key="2">
    <source>
        <dbReference type="EMBL" id="GAA4040490.1"/>
    </source>
</evidence>
<dbReference type="PANTHER" id="PTHR43777">
    <property type="entry name" value="MOLYBDENUM COFACTOR CYTIDYLYLTRANSFERASE"/>
    <property type="match status" value="1"/>
</dbReference>
<accession>A0ABP7UCK5</accession>
<dbReference type="Pfam" id="PF12804">
    <property type="entry name" value="NTP_transf_3"/>
    <property type="match status" value="1"/>
</dbReference>
<evidence type="ECO:0000259" key="1">
    <source>
        <dbReference type="Pfam" id="PF12804"/>
    </source>
</evidence>
<organism evidence="2 3">
    <name type="scientific">Hymenobacter glaciei</name>
    <dbReference type="NCBI Taxonomy" id="877209"/>
    <lineage>
        <taxon>Bacteria</taxon>
        <taxon>Pseudomonadati</taxon>
        <taxon>Bacteroidota</taxon>
        <taxon>Cytophagia</taxon>
        <taxon>Cytophagales</taxon>
        <taxon>Hymenobacteraceae</taxon>
        <taxon>Hymenobacter</taxon>
    </lineage>
</organism>
<gene>
    <name evidence="2" type="ORF">GCM10022409_28000</name>
</gene>
<dbReference type="EMBL" id="BAABDK010000021">
    <property type="protein sequence ID" value="GAA4040490.1"/>
    <property type="molecule type" value="Genomic_DNA"/>
</dbReference>
<keyword evidence="3" id="KW-1185">Reference proteome</keyword>
<dbReference type="PANTHER" id="PTHR43777:SF1">
    <property type="entry name" value="MOLYBDENUM COFACTOR CYTIDYLYLTRANSFERASE"/>
    <property type="match status" value="1"/>
</dbReference>
<dbReference type="Proteomes" id="UP001501469">
    <property type="component" value="Unassembled WGS sequence"/>
</dbReference>
<dbReference type="InterPro" id="IPR029044">
    <property type="entry name" value="Nucleotide-diphossugar_trans"/>
</dbReference>
<proteinExistence type="predicted"/>
<evidence type="ECO:0000313" key="3">
    <source>
        <dbReference type="Proteomes" id="UP001501469"/>
    </source>
</evidence>
<feature type="domain" description="MobA-like NTP transferase" evidence="1">
    <location>
        <begin position="23"/>
        <end position="182"/>
    </location>
</feature>
<dbReference type="SUPFAM" id="SSF53448">
    <property type="entry name" value="Nucleotide-diphospho-sugar transferases"/>
    <property type="match status" value="1"/>
</dbReference>
<comment type="caution">
    <text evidence="2">The sequence shown here is derived from an EMBL/GenBank/DDBJ whole genome shotgun (WGS) entry which is preliminary data.</text>
</comment>
<sequence length="211" mass="21745">MAEFTAPELSATVPDESGPVALLLLAAGASTRMGRPKQLLPWQGRSLLRHAAETAVASGCRPIVLVTGALHNELLPEISGLPVRAVRNPAWETGMASSLQAGLATVAGANPTAILVVLADQPLVTPVLLRQLVALQQRTQAPAVAAAYGGTLGVPAVFSQALFPELQRLQGAQGANRLLTKLGAAVGRVDFPDGLLDVDTPEQYATLLAAG</sequence>
<dbReference type="CDD" id="cd04182">
    <property type="entry name" value="GT_2_like_f"/>
    <property type="match status" value="1"/>
</dbReference>